<proteinExistence type="inferred from homology"/>
<keyword evidence="2" id="KW-0393">Immunoglobulin domain</keyword>
<dbReference type="CDD" id="cd07698">
    <property type="entry name" value="IgC1_MHC_I_alpha3"/>
    <property type="match status" value="1"/>
</dbReference>
<dbReference type="Proteomes" id="UP001108240">
    <property type="component" value="Unplaced"/>
</dbReference>
<evidence type="ECO:0000313" key="7">
    <source>
        <dbReference type="Proteomes" id="UP001108240"/>
    </source>
</evidence>
<dbReference type="InterPro" id="IPR050208">
    <property type="entry name" value="MHC_class-I_related"/>
</dbReference>
<evidence type="ECO:0000256" key="2">
    <source>
        <dbReference type="ARBA" id="ARBA00023319"/>
    </source>
</evidence>
<evidence type="ECO:0000313" key="6">
    <source>
        <dbReference type="Ensembl" id="ENSCCRP00000132584.1"/>
    </source>
</evidence>
<feature type="transmembrane region" description="Helical" evidence="4">
    <location>
        <begin position="198"/>
        <end position="221"/>
    </location>
</feature>
<dbReference type="GO" id="GO:0006955">
    <property type="term" value="P:immune response"/>
    <property type="evidence" value="ECO:0007669"/>
    <property type="project" value="TreeGrafter"/>
</dbReference>
<dbReference type="InterPro" id="IPR001039">
    <property type="entry name" value="MHC_I_a_a1/a2"/>
</dbReference>
<accession>A0A9J7ZHD0</accession>
<dbReference type="GO" id="GO:0009897">
    <property type="term" value="C:external side of plasma membrane"/>
    <property type="evidence" value="ECO:0007669"/>
    <property type="project" value="TreeGrafter"/>
</dbReference>
<dbReference type="Ensembl" id="ENSCCRT00000190006.1">
    <property type="protein sequence ID" value="ENSCCRP00000132584.1"/>
    <property type="gene ID" value="ENSCCRG00000069025.1"/>
</dbReference>
<dbReference type="PROSITE" id="PS50835">
    <property type="entry name" value="IG_LIKE"/>
    <property type="match status" value="1"/>
</dbReference>
<dbReference type="Pfam" id="PF07654">
    <property type="entry name" value="C1-set"/>
    <property type="match status" value="1"/>
</dbReference>
<dbReference type="PANTHER" id="PTHR16675:SF237">
    <property type="entry name" value="MHC CLASS I ANTIGEN TRANSCRIPT VARIANT 1-RELATED"/>
    <property type="match status" value="1"/>
</dbReference>
<dbReference type="Gene3D" id="2.60.40.10">
    <property type="entry name" value="Immunoglobulins"/>
    <property type="match status" value="1"/>
</dbReference>
<dbReference type="InterPro" id="IPR036179">
    <property type="entry name" value="Ig-like_dom_sf"/>
</dbReference>
<protein>
    <submittedName>
        <fullName evidence="6">Major histocompatibility complex class I UBA</fullName>
    </submittedName>
</protein>
<dbReference type="GO" id="GO:0005615">
    <property type="term" value="C:extracellular space"/>
    <property type="evidence" value="ECO:0007669"/>
    <property type="project" value="TreeGrafter"/>
</dbReference>
<evidence type="ECO:0000256" key="1">
    <source>
        <dbReference type="ARBA" id="ARBA00023180"/>
    </source>
</evidence>
<reference evidence="6" key="1">
    <citation type="submission" date="2025-08" db="UniProtKB">
        <authorList>
            <consortium name="Ensembl"/>
        </authorList>
    </citation>
    <scope>IDENTIFICATION</scope>
</reference>
<dbReference type="AlphaFoldDB" id="A0A9J7ZHD0"/>
<reference evidence="6" key="2">
    <citation type="submission" date="2025-09" db="UniProtKB">
        <authorList>
            <consortium name="Ensembl"/>
        </authorList>
    </citation>
    <scope>IDENTIFICATION</scope>
</reference>
<dbReference type="GeneTree" id="ENSGT01120000271828"/>
<dbReference type="InterPro" id="IPR003006">
    <property type="entry name" value="Ig/MHC_CS"/>
</dbReference>
<dbReference type="OMA" id="SSETMAW"/>
<dbReference type="SUPFAM" id="SSF48726">
    <property type="entry name" value="Immunoglobulin"/>
    <property type="match status" value="1"/>
</dbReference>
<evidence type="ECO:0000259" key="5">
    <source>
        <dbReference type="PROSITE" id="PS50835"/>
    </source>
</evidence>
<comment type="similarity">
    <text evidence="3">Belongs to the MHC class I family.</text>
</comment>
<dbReference type="InterPro" id="IPR007110">
    <property type="entry name" value="Ig-like_dom"/>
</dbReference>
<organism evidence="6 7">
    <name type="scientific">Cyprinus carpio carpio</name>
    <dbReference type="NCBI Taxonomy" id="630221"/>
    <lineage>
        <taxon>Eukaryota</taxon>
        <taxon>Metazoa</taxon>
        <taxon>Chordata</taxon>
        <taxon>Craniata</taxon>
        <taxon>Vertebrata</taxon>
        <taxon>Euteleostomi</taxon>
        <taxon>Actinopterygii</taxon>
        <taxon>Neopterygii</taxon>
        <taxon>Teleostei</taxon>
        <taxon>Ostariophysi</taxon>
        <taxon>Cypriniformes</taxon>
        <taxon>Cyprinidae</taxon>
        <taxon>Cyprininae</taxon>
        <taxon>Cyprinus</taxon>
    </lineage>
</organism>
<evidence type="ECO:0000256" key="3">
    <source>
        <dbReference type="RuleBase" id="RU004439"/>
    </source>
</evidence>
<dbReference type="SMART" id="SM00407">
    <property type="entry name" value="IGc1"/>
    <property type="match status" value="1"/>
</dbReference>
<dbReference type="FunFam" id="2.60.40.10:FF:002146">
    <property type="entry name" value="Major histocompatibility complex class I UKA"/>
    <property type="match status" value="1"/>
</dbReference>
<dbReference type="InterPro" id="IPR003597">
    <property type="entry name" value="Ig_C1-set"/>
</dbReference>
<dbReference type="PRINTS" id="PR01638">
    <property type="entry name" value="MHCCLASSI"/>
</dbReference>
<keyword evidence="1" id="KW-0325">Glycoprotein</keyword>
<dbReference type="PROSITE" id="PS00290">
    <property type="entry name" value="IG_MHC"/>
    <property type="match status" value="1"/>
</dbReference>
<feature type="domain" description="Ig-like" evidence="5">
    <location>
        <begin position="98"/>
        <end position="190"/>
    </location>
</feature>
<dbReference type="PANTHER" id="PTHR16675">
    <property type="entry name" value="MHC CLASS I-RELATED"/>
    <property type="match status" value="1"/>
</dbReference>
<keyword evidence="4" id="KW-1133">Transmembrane helix</keyword>
<dbReference type="InterPro" id="IPR013783">
    <property type="entry name" value="Ig-like_fold"/>
</dbReference>
<dbReference type="InterPro" id="IPR011162">
    <property type="entry name" value="MHC_I/II-like_Ag-recog"/>
</dbReference>
<dbReference type="InterPro" id="IPR037055">
    <property type="entry name" value="MHC_I-like_Ag-recog_sf"/>
</dbReference>
<keyword evidence="7" id="KW-1185">Reference proteome</keyword>
<name>A0A9J7ZHD0_CYPCA</name>
<dbReference type="SUPFAM" id="SSF54452">
    <property type="entry name" value="MHC antigen-recognition domain"/>
    <property type="match status" value="1"/>
</dbReference>
<dbReference type="InterPro" id="IPR011161">
    <property type="entry name" value="MHC_I-like_Ag-recog"/>
</dbReference>
<keyword evidence="4" id="KW-0472">Membrane</keyword>
<evidence type="ECO:0000256" key="4">
    <source>
        <dbReference type="SAM" id="Phobius"/>
    </source>
</evidence>
<keyword evidence="4" id="KW-0812">Transmembrane</keyword>
<dbReference type="Gene3D" id="3.30.500.10">
    <property type="entry name" value="MHC class I-like antigen recognition-like"/>
    <property type="match status" value="1"/>
</dbReference>
<sequence length="238" mass="26540">AFVFSGVHTLQVIYGCELDSDGTTQGYYQFGYDGKDFISFDKNTQTWTAAVSQAVMSKNKLDPDTAHSNQWKAYLENICIDWLNKYVNYGKDTLCVSPQVSLLQKDPSSSVTCHATGFYPSGVKISWQKNGQDHDEDVDLGEIIPNEDGTFQRMSTLSVEPEEWKKNEYNCVVEHQSKTIKTILTEKEVKTNYASSPIGIIIGVAAVILLIVIGVVGYVVYQKKKGEKLSHILSSSPY</sequence>
<dbReference type="Pfam" id="PF00129">
    <property type="entry name" value="MHC_I"/>
    <property type="match status" value="1"/>
</dbReference>